<keyword evidence="2 8" id="KW-0813">Transport</keyword>
<protein>
    <submittedName>
        <fullName evidence="12">TonB-dependent receptor</fullName>
    </submittedName>
</protein>
<dbReference type="InterPro" id="IPR037066">
    <property type="entry name" value="Plug_dom_sf"/>
</dbReference>
<dbReference type="AlphaFoldDB" id="A0A4Y8SHI9"/>
<evidence type="ECO:0000256" key="6">
    <source>
        <dbReference type="ARBA" id="ARBA00023136"/>
    </source>
</evidence>
<organism evidence="12 13">
    <name type="scientific">Mucilaginibacter psychrotolerans</name>
    <dbReference type="NCBI Taxonomy" id="1524096"/>
    <lineage>
        <taxon>Bacteria</taxon>
        <taxon>Pseudomonadati</taxon>
        <taxon>Bacteroidota</taxon>
        <taxon>Sphingobacteriia</taxon>
        <taxon>Sphingobacteriales</taxon>
        <taxon>Sphingobacteriaceae</taxon>
        <taxon>Mucilaginibacter</taxon>
    </lineage>
</organism>
<evidence type="ECO:0000256" key="9">
    <source>
        <dbReference type="RuleBase" id="RU003357"/>
    </source>
</evidence>
<dbReference type="SUPFAM" id="SSF49464">
    <property type="entry name" value="Carboxypeptidase regulatory domain-like"/>
    <property type="match status" value="1"/>
</dbReference>
<dbReference type="EMBL" id="SOZE01000006">
    <property type="protein sequence ID" value="TFF38418.1"/>
    <property type="molecule type" value="Genomic_DNA"/>
</dbReference>
<dbReference type="RefSeq" id="WP_133228543.1">
    <property type="nucleotide sequence ID" value="NZ_SOZE01000006.1"/>
</dbReference>
<sequence length="924" mass="103699">MKYFYLYNKFLLFLSIGLLISAASFSQSIKGKVTDASSKETLVGASILLKETGKSQAVQLDGYFAFKNLSPGVYNLQFRFVSYKTKELKVTVEAGRQTTLNVAMEPDTRQMNDVIVVANDASTDKRARTLERNANQVVNIVSARNIEISPDVTVANVMQRVSGVTIERSSSGEGRYPIIRGMEKRYINTLVNGIKIPSPDNKNRFIPLDLFPAELLERLEVSKTLTPSMEGDAIGGTINLVMKDAPARTLFQANFAAGYNAVFSGGRDFQQFDRSTINKRSPAEINGNTYAATPADFPVKNLNFTPKSAPVNTNFGLTYGDRFGKDDKLGFLISGSFQNNYTGNNSTFFLPNAQPGLNNIPQFIELQSRSYSQQSRRIGVNNKFDYKFNNRNKISLVNIFVRLDDYQSRLISDTIALNSLVNAQARTRWQYQSIYNSTLQGVHQLNDALKFDWSLAYSTANNHIPDQADFTHEYPVTKTANSTDILQGMTRIWTRNSDKDYAAYLNLTDNFNLFGKKFELKFGGVERNKTRDAYYNSYSLTPFLGTGTSQAYTDINSAQYVFKSSGASLYVPDGNTYTFKENVVAGYVQGKLQLTDRLEALGGLRVEHTQQNYDTQLPDAVAYKSGKIHYTDFLPSGILKYKLKENQNLRLSYYRALARPGFAELIPDGQQGEVFKESGNPAGLNHTTADNIDFRYELFPHDADEVLIGAFYKKIQDPIEFSAVKTGVTSQTLIPQNFGDARNYGFEAVATKYFGPFGIVGNYTYTKSKITSDKLFSYRTDAGQVTSRIQAETRPLQGQSNHIGNIALVYKNPKIGLDVQTAFVYTGARIALVSPYYGLDYWQAPTKQLDISVEKRFAKKFSFYGKVNNLTNTPYILELHQSYTDYLTAPGARPLSLQTDVNNKIIVQKDLFKTNFLFGIRYKL</sequence>
<dbReference type="OrthoDB" id="8727862at2"/>
<comment type="subcellular location">
    <subcellularLocation>
        <location evidence="1 8">Cell outer membrane</location>
        <topology evidence="1 8">Multi-pass membrane protein</topology>
    </subcellularLocation>
</comment>
<keyword evidence="7 8" id="KW-0998">Cell outer membrane</keyword>
<evidence type="ECO:0000259" key="10">
    <source>
        <dbReference type="Pfam" id="PF00593"/>
    </source>
</evidence>
<evidence type="ECO:0000313" key="13">
    <source>
        <dbReference type="Proteomes" id="UP000297540"/>
    </source>
</evidence>
<dbReference type="Gene3D" id="2.40.170.20">
    <property type="entry name" value="TonB-dependent receptor, beta-barrel domain"/>
    <property type="match status" value="1"/>
</dbReference>
<comment type="caution">
    <text evidence="12">The sequence shown here is derived from an EMBL/GenBank/DDBJ whole genome shotgun (WGS) entry which is preliminary data.</text>
</comment>
<dbReference type="Pfam" id="PF13715">
    <property type="entry name" value="CarbopepD_reg_2"/>
    <property type="match status" value="1"/>
</dbReference>
<reference evidence="12 13" key="1">
    <citation type="journal article" date="2017" name="Int. J. Syst. Evol. Microbiol.">
        <title>Mucilaginibacterpsychrotolerans sp. nov., isolated from peatlands.</title>
        <authorList>
            <person name="Deng Y."/>
            <person name="Shen L."/>
            <person name="Xu B."/>
            <person name="Liu Y."/>
            <person name="Gu Z."/>
            <person name="Liu H."/>
            <person name="Zhou Y."/>
        </authorList>
    </citation>
    <scope>NUCLEOTIDE SEQUENCE [LARGE SCALE GENOMIC DNA]</scope>
    <source>
        <strain evidence="12 13">NH7-4</strain>
    </source>
</reference>
<keyword evidence="4 8" id="KW-0812">Transmembrane</keyword>
<evidence type="ECO:0000313" key="12">
    <source>
        <dbReference type="EMBL" id="TFF38418.1"/>
    </source>
</evidence>
<evidence type="ECO:0000256" key="3">
    <source>
        <dbReference type="ARBA" id="ARBA00022452"/>
    </source>
</evidence>
<evidence type="ECO:0000256" key="5">
    <source>
        <dbReference type="ARBA" id="ARBA00023077"/>
    </source>
</evidence>
<keyword evidence="12" id="KW-0675">Receptor</keyword>
<evidence type="ECO:0000256" key="2">
    <source>
        <dbReference type="ARBA" id="ARBA00022448"/>
    </source>
</evidence>
<dbReference type="Pfam" id="PF00593">
    <property type="entry name" value="TonB_dep_Rec_b-barrel"/>
    <property type="match status" value="1"/>
</dbReference>
<dbReference type="Pfam" id="PF07715">
    <property type="entry name" value="Plug"/>
    <property type="match status" value="1"/>
</dbReference>
<dbReference type="InterPro" id="IPR000531">
    <property type="entry name" value="Beta-barrel_TonB"/>
</dbReference>
<dbReference type="Proteomes" id="UP000297540">
    <property type="component" value="Unassembled WGS sequence"/>
</dbReference>
<keyword evidence="13" id="KW-1185">Reference proteome</keyword>
<dbReference type="GO" id="GO:0009279">
    <property type="term" value="C:cell outer membrane"/>
    <property type="evidence" value="ECO:0007669"/>
    <property type="project" value="UniProtKB-SubCell"/>
</dbReference>
<dbReference type="PROSITE" id="PS52016">
    <property type="entry name" value="TONB_DEPENDENT_REC_3"/>
    <property type="match status" value="1"/>
</dbReference>
<dbReference type="InterPro" id="IPR008969">
    <property type="entry name" value="CarboxyPept-like_regulatory"/>
</dbReference>
<evidence type="ECO:0000259" key="11">
    <source>
        <dbReference type="Pfam" id="PF07715"/>
    </source>
</evidence>
<keyword evidence="5 9" id="KW-0798">TonB box</keyword>
<dbReference type="PANTHER" id="PTHR40980:SF4">
    <property type="entry name" value="TONB-DEPENDENT RECEPTOR-LIKE BETA-BARREL DOMAIN-CONTAINING PROTEIN"/>
    <property type="match status" value="1"/>
</dbReference>
<evidence type="ECO:0000256" key="1">
    <source>
        <dbReference type="ARBA" id="ARBA00004571"/>
    </source>
</evidence>
<dbReference type="InterPro" id="IPR012910">
    <property type="entry name" value="Plug_dom"/>
</dbReference>
<accession>A0A4Y8SHI9</accession>
<dbReference type="CDD" id="cd01347">
    <property type="entry name" value="ligand_gated_channel"/>
    <property type="match status" value="1"/>
</dbReference>
<evidence type="ECO:0000256" key="4">
    <source>
        <dbReference type="ARBA" id="ARBA00022692"/>
    </source>
</evidence>
<dbReference type="Gene3D" id="2.60.40.1120">
    <property type="entry name" value="Carboxypeptidase-like, regulatory domain"/>
    <property type="match status" value="1"/>
</dbReference>
<keyword evidence="3 8" id="KW-1134">Transmembrane beta strand</keyword>
<comment type="similarity">
    <text evidence="8 9">Belongs to the TonB-dependent receptor family.</text>
</comment>
<dbReference type="Gene3D" id="2.170.130.10">
    <property type="entry name" value="TonB-dependent receptor, plug domain"/>
    <property type="match status" value="1"/>
</dbReference>
<name>A0A4Y8SHI9_9SPHI</name>
<evidence type="ECO:0000256" key="8">
    <source>
        <dbReference type="PROSITE-ProRule" id="PRU01360"/>
    </source>
</evidence>
<feature type="domain" description="TonB-dependent receptor-like beta-barrel" evidence="10">
    <location>
        <begin position="429"/>
        <end position="870"/>
    </location>
</feature>
<dbReference type="PANTHER" id="PTHR40980">
    <property type="entry name" value="PLUG DOMAIN-CONTAINING PROTEIN"/>
    <property type="match status" value="1"/>
</dbReference>
<dbReference type="InterPro" id="IPR039426">
    <property type="entry name" value="TonB-dep_rcpt-like"/>
</dbReference>
<evidence type="ECO:0000256" key="7">
    <source>
        <dbReference type="ARBA" id="ARBA00023237"/>
    </source>
</evidence>
<dbReference type="InterPro" id="IPR036942">
    <property type="entry name" value="Beta-barrel_TonB_sf"/>
</dbReference>
<dbReference type="SUPFAM" id="SSF56935">
    <property type="entry name" value="Porins"/>
    <property type="match status" value="1"/>
</dbReference>
<feature type="domain" description="TonB-dependent receptor plug" evidence="11">
    <location>
        <begin position="132"/>
        <end position="237"/>
    </location>
</feature>
<keyword evidence="6 8" id="KW-0472">Membrane</keyword>
<proteinExistence type="inferred from homology"/>
<gene>
    <name evidence="12" type="ORF">E2R66_08080</name>
</gene>